<dbReference type="Pfam" id="PF13817">
    <property type="entry name" value="DDE_Tnp_IS66_C"/>
    <property type="match status" value="1"/>
</dbReference>
<dbReference type="InterPro" id="IPR024463">
    <property type="entry name" value="Transposase_TnpC_homeodom"/>
</dbReference>
<feature type="domain" description="Transposase TnpC homeodomain" evidence="3">
    <location>
        <begin position="48"/>
        <end position="120"/>
    </location>
</feature>
<dbReference type="Pfam" id="PF03050">
    <property type="entry name" value="DDE_Tnp_IS66"/>
    <property type="match status" value="1"/>
</dbReference>
<comment type="caution">
    <text evidence="5">The sequence shown here is derived from an EMBL/GenBank/DDBJ whole genome shotgun (WGS) entry which is preliminary data.</text>
</comment>
<evidence type="ECO:0000259" key="2">
    <source>
        <dbReference type="Pfam" id="PF13005"/>
    </source>
</evidence>
<dbReference type="Pfam" id="PF13005">
    <property type="entry name" value="zf-IS66"/>
    <property type="match status" value="1"/>
</dbReference>
<name>A0ABQ2ZEI7_9GAMM</name>
<evidence type="ECO:0000259" key="3">
    <source>
        <dbReference type="Pfam" id="PF13007"/>
    </source>
</evidence>
<dbReference type="Pfam" id="PF13007">
    <property type="entry name" value="LZ_Tnp_IS66"/>
    <property type="match status" value="1"/>
</dbReference>
<dbReference type="InterPro" id="IPR024474">
    <property type="entry name" value="Znf_dom_IS66"/>
</dbReference>
<proteinExistence type="predicted"/>
<feature type="domain" description="Transposase IS66 central" evidence="1">
    <location>
        <begin position="183"/>
        <end position="464"/>
    </location>
</feature>
<evidence type="ECO:0000259" key="4">
    <source>
        <dbReference type="Pfam" id="PF13817"/>
    </source>
</evidence>
<dbReference type="PANTHER" id="PTHR33678:SF1">
    <property type="entry name" value="BLL1576 PROTEIN"/>
    <property type="match status" value="1"/>
</dbReference>
<accession>A0ABQ2ZEI7</accession>
<evidence type="ECO:0000313" key="5">
    <source>
        <dbReference type="EMBL" id="GGY12313.1"/>
    </source>
</evidence>
<dbReference type="EMBL" id="BMXS01000062">
    <property type="protein sequence ID" value="GGY12313.1"/>
    <property type="molecule type" value="Genomic_DNA"/>
</dbReference>
<keyword evidence="6" id="KW-1185">Reference proteome</keyword>
<evidence type="ECO:0000259" key="1">
    <source>
        <dbReference type="Pfam" id="PF03050"/>
    </source>
</evidence>
<dbReference type="InterPro" id="IPR052344">
    <property type="entry name" value="Transposase-related"/>
</dbReference>
<protein>
    <submittedName>
        <fullName evidence="5">Transposase</fullName>
    </submittedName>
</protein>
<feature type="domain" description="Transposase IS66 zinc-finger binding" evidence="2">
    <location>
        <begin position="127"/>
        <end position="169"/>
    </location>
</feature>
<dbReference type="InterPro" id="IPR004291">
    <property type="entry name" value="Transposase_IS66_central"/>
</dbReference>
<dbReference type="NCBIfam" id="NF033517">
    <property type="entry name" value="transpos_IS66"/>
    <property type="match status" value="1"/>
</dbReference>
<organism evidence="5 6">
    <name type="scientific">Litchfieldella qijiaojingensis</name>
    <dbReference type="NCBI Taxonomy" id="980347"/>
    <lineage>
        <taxon>Bacteria</taxon>
        <taxon>Pseudomonadati</taxon>
        <taxon>Pseudomonadota</taxon>
        <taxon>Gammaproteobacteria</taxon>
        <taxon>Oceanospirillales</taxon>
        <taxon>Halomonadaceae</taxon>
        <taxon>Litchfieldella</taxon>
    </lineage>
</organism>
<dbReference type="Proteomes" id="UP000653056">
    <property type="component" value="Unassembled WGS sequence"/>
</dbReference>
<reference evidence="6" key="1">
    <citation type="journal article" date="2019" name="Int. J. Syst. Evol. Microbiol.">
        <title>The Global Catalogue of Microorganisms (GCM) 10K type strain sequencing project: providing services to taxonomists for standard genome sequencing and annotation.</title>
        <authorList>
            <consortium name="The Broad Institute Genomics Platform"/>
            <consortium name="The Broad Institute Genome Sequencing Center for Infectious Disease"/>
            <person name="Wu L."/>
            <person name="Ma J."/>
        </authorList>
    </citation>
    <scope>NUCLEOTIDE SEQUENCE [LARGE SCALE GENOMIC DNA]</scope>
    <source>
        <strain evidence="6">KCTC 22228</strain>
    </source>
</reference>
<sequence>MPPDLSQLSPDQLRHLAATLMAQVEEKDRALAQSQETLRHTEQVNQKLTYELALLKRHAFGKRSEQLNVLQISLLDEVVDADIAAIEAELEELATPATPPAAKQKPKRQPLPDDLPRVEIRHEPDSEHCACGCQRRRIGEEISEKLDYTPGVFTVERHIRGKWVCDACETLTQAPMPAHVIDKGIPTSGLLAQVMIAKYADHQPLYRQAQIFARAGVEIPRSTLAEWIGICGVRLQPLIDALRETLLTEPILHADETPVPMLAPGKKKTHKAYLWAYATTPYAEQKVVIYDFASGRGGQHARDFLGKWKGKLVCDDYGGYKQSFTNGVTEIGCMAHARRKFVDLHVAGKSQIAEQAIELIAQLYQVEREAQSLSVEERQRLRDTRARPIADALHRWLLAHREKVPNGSATAKALDYSLKRWAALTRYLEDGRLPIDNNRVENLIRPWALGRSNWLFAGSLRSGQRAANIMSLIQTAKLNGHEPHAYLKDVLARLPTQKASQIHELLPQNWKPVD</sequence>
<dbReference type="InterPro" id="IPR039552">
    <property type="entry name" value="IS66_C"/>
</dbReference>
<evidence type="ECO:0000313" key="6">
    <source>
        <dbReference type="Proteomes" id="UP000653056"/>
    </source>
</evidence>
<feature type="domain" description="Transposase IS66 C-terminal" evidence="4">
    <location>
        <begin position="471"/>
        <end position="507"/>
    </location>
</feature>
<dbReference type="PANTHER" id="PTHR33678">
    <property type="entry name" value="BLL1576 PROTEIN"/>
    <property type="match status" value="1"/>
</dbReference>
<gene>
    <name evidence="5" type="ORF">GCM10007160_43670</name>
</gene>